<dbReference type="NCBIfam" id="TIGR00231">
    <property type="entry name" value="small_GTP"/>
    <property type="match status" value="1"/>
</dbReference>
<dbReference type="SMART" id="SM00174">
    <property type="entry name" value="RHO"/>
    <property type="match status" value="1"/>
</dbReference>
<dbReference type="GO" id="GO:0007165">
    <property type="term" value="P:signal transduction"/>
    <property type="evidence" value="ECO:0007669"/>
    <property type="project" value="InterPro"/>
</dbReference>
<keyword evidence="1" id="KW-0547">Nucleotide-binding</keyword>
<dbReference type="InterPro" id="IPR027417">
    <property type="entry name" value="P-loop_NTPase"/>
</dbReference>
<dbReference type="GO" id="GO:0003924">
    <property type="term" value="F:GTPase activity"/>
    <property type="evidence" value="ECO:0007669"/>
    <property type="project" value="InterPro"/>
</dbReference>
<dbReference type="AlphaFoldDB" id="A0A1X6NJZ5"/>
<dbReference type="EMBL" id="KV919993">
    <property type="protein sequence ID" value="OSX68882.1"/>
    <property type="molecule type" value="Genomic_DNA"/>
</dbReference>
<dbReference type="SUPFAM" id="SSF52540">
    <property type="entry name" value="P-loop containing nucleoside triphosphate hydrolases"/>
    <property type="match status" value="1"/>
</dbReference>
<sequence length="192" mass="20753">MLGPSVVGKSAVTIRFCENKFVAVHLPTIEDTYHASAELDGQRYACEVKDTAGQDELSLFAAQSSIGVHGYVLLYSVTDMASFEAIRTINLQLLSTLGCNSTPRVLVGNQIDLEDLRKVSYEDGEDLAAELNCPFVECSALTGQGVTDVFHSLLRAIDGQMMPAEEVAVEPEEEPQPQGQPPSQHHGLCTIS</sequence>
<proteinExistence type="predicted"/>
<name>A0A1X6NJZ5_PORUM</name>
<dbReference type="PRINTS" id="PR00449">
    <property type="entry name" value="RASTRNSFRMNG"/>
</dbReference>
<evidence type="ECO:0000256" key="2">
    <source>
        <dbReference type="ARBA" id="ARBA00023134"/>
    </source>
</evidence>
<dbReference type="GO" id="GO:0016020">
    <property type="term" value="C:membrane"/>
    <property type="evidence" value="ECO:0007669"/>
    <property type="project" value="InterPro"/>
</dbReference>
<dbReference type="FunFam" id="3.40.50.300:FF:001447">
    <property type="entry name" value="Ras-related protein Rab-1B"/>
    <property type="match status" value="1"/>
</dbReference>
<dbReference type="PROSITE" id="PS51420">
    <property type="entry name" value="RHO"/>
    <property type="match status" value="1"/>
</dbReference>
<evidence type="ECO:0000256" key="1">
    <source>
        <dbReference type="ARBA" id="ARBA00022741"/>
    </source>
</evidence>
<feature type="region of interest" description="Disordered" evidence="3">
    <location>
        <begin position="167"/>
        <end position="192"/>
    </location>
</feature>
<evidence type="ECO:0000313" key="5">
    <source>
        <dbReference type="Proteomes" id="UP000218209"/>
    </source>
</evidence>
<dbReference type="Pfam" id="PF00071">
    <property type="entry name" value="Ras"/>
    <property type="match status" value="1"/>
</dbReference>
<dbReference type="Proteomes" id="UP000218209">
    <property type="component" value="Unassembled WGS sequence"/>
</dbReference>
<dbReference type="GO" id="GO:0005525">
    <property type="term" value="F:GTP binding"/>
    <property type="evidence" value="ECO:0007669"/>
    <property type="project" value="UniProtKB-KW"/>
</dbReference>
<gene>
    <name evidence="4" type="ORF">BU14_2131s0002</name>
</gene>
<dbReference type="OrthoDB" id="5976022at2759"/>
<organism evidence="4 5">
    <name type="scientific">Porphyra umbilicalis</name>
    <name type="common">Purple laver</name>
    <name type="synonym">Red alga</name>
    <dbReference type="NCBI Taxonomy" id="2786"/>
    <lineage>
        <taxon>Eukaryota</taxon>
        <taxon>Rhodophyta</taxon>
        <taxon>Bangiophyceae</taxon>
        <taxon>Bangiales</taxon>
        <taxon>Bangiaceae</taxon>
        <taxon>Porphyra</taxon>
    </lineage>
</organism>
<protein>
    <submittedName>
        <fullName evidence="4">Uncharacterized protein</fullName>
    </submittedName>
</protein>
<reference evidence="4 5" key="1">
    <citation type="submission" date="2017-03" db="EMBL/GenBank/DDBJ databases">
        <title>WGS assembly of Porphyra umbilicalis.</title>
        <authorList>
            <person name="Brawley S.H."/>
            <person name="Blouin N.A."/>
            <person name="Ficko-Blean E."/>
            <person name="Wheeler G.L."/>
            <person name="Lohr M."/>
            <person name="Goodson H.V."/>
            <person name="Jenkins J.W."/>
            <person name="Blaby-Haas C.E."/>
            <person name="Helliwell K.E."/>
            <person name="Chan C."/>
            <person name="Marriage T."/>
            <person name="Bhattacharya D."/>
            <person name="Klein A.S."/>
            <person name="Badis Y."/>
            <person name="Brodie J."/>
            <person name="Cao Y."/>
            <person name="Collen J."/>
            <person name="Dittami S.M."/>
            <person name="Gachon C.M."/>
            <person name="Green B.R."/>
            <person name="Karpowicz S."/>
            <person name="Kim J.W."/>
            <person name="Kudahl U."/>
            <person name="Lin S."/>
            <person name="Michel G."/>
            <person name="Mittag M."/>
            <person name="Olson B.J."/>
            <person name="Pangilinan J."/>
            <person name="Peng Y."/>
            <person name="Qiu H."/>
            <person name="Shu S."/>
            <person name="Singer J.T."/>
            <person name="Smith A.G."/>
            <person name="Sprecher B.N."/>
            <person name="Wagner V."/>
            <person name="Wang W."/>
            <person name="Wang Z.-Y."/>
            <person name="Yan J."/>
            <person name="Yarish C."/>
            <person name="Zoeuner-Riek S."/>
            <person name="Zhuang Y."/>
            <person name="Zou Y."/>
            <person name="Lindquist E.A."/>
            <person name="Grimwood J."/>
            <person name="Barry K."/>
            <person name="Rokhsar D.S."/>
            <person name="Schmutz J."/>
            <person name="Stiller J.W."/>
            <person name="Grossman A.R."/>
            <person name="Prochnik S.E."/>
        </authorList>
    </citation>
    <scope>NUCLEOTIDE SEQUENCE [LARGE SCALE GENOMIC DNA]</scope>
    <source>
        <strain evidence="4">4086291</strain>
    </source>
</reference>
<dbReference type="InterPro" id="IPR001806">
    <property type="entry name" value="Small_GTPase"/>
</dbReference>
<dbReference type="InterPro" id="IPR020849">
    <property type="entry name" value="Small_GTPase_Ras-type"/>
</dbReference>
<keyword evidence="5" id="KW-1185">Reference proteome</keyword>
<dbReference type="Gene3D" id="3.40.50.300">
    <property type="entry name" value="P-loop containing nucleotide triphosphate hydrolases"/>
    <property type="match status" value="1"/>
</dbReference>
<dbReference type="SMART" id="SM00175">
    <property type="entry name" value="RAB"/>
    <property type="match status" value="1"/>
</dbReference>
<dbReference type="InterPro" id="IPR005225">
    <property type="entry name" value="Small_GTP-bd"/>
</dbReference>
<dbReference type="PROSITE" id="PS51421">
    <property type="entry name" value="RAS"/>
    <property type="match status" value="1"/>
</dbReference>
<evidence type="ECO:0000256" key="3">
    <source>
        <dbReference type="SAM" id="MobiDB-lite"/>
    </source>
</evidence>
<dbReference type="SMART" id="SM00173">
    <property type="entry name" value="RAS"/>
    <property type="match status" value="1"/>
</dbReference>
<dbReference type="PROSITE" id="PS51419">
    <property type="entry name" value="RAB"/>
    <property type="match status" value="1"/>
</dbReference>
<keyword evidence="2" id="KW-0342">GTP-binding</keyword>
<accession>A0A1X6NJZ5</accession>
<evidence type="ECO:0000313" key="4">
    <source>
        <dbReference type="EMBL" id="OSX68882.1"/>
    </source>
</evidence>
<dbReference type="PANTHER" id="PTHR24070">
    <property type="entry name" value="RAS, DI-RAS, AND RHEB FAMILY MEMBERS OF SMALL GTPASE SUPERFAMILY"/>
    <property type="match status" value="1"/>
</dbReference>